<dbReference type="PRINTS" id="PR00035">
    <property type="entry name" value="HTHGNTR"/>
</dbReference>
<dbReference type="CDD" id="cd07377">
    <property type="entry name" value="WHTH_GntR"/>
    <property type="match status" value="1"/>
</dbReference>
<dbReference type="GO" id="GO:0045892">
    <property type="term" value="P:negative regulation of DNA-templated transcription"/>
    <property type="evidence" value="ECO:0007669"/>
    <property type="project" value="TreeGrafter"/>
</dbReference>
<dbReference type="GO" id="GO:0003700">
    <property type="term" value="F:DNA-binding transcription factor activity"/>
    <property type="evidence" value="ECO:0007669"/>
    <property type="project" value="InterPro"/>
</dbReference>
<dbReference type="SUPFAM" id="SSF64288">
    <property type="entry name" value="Chorismate lyase-like"/>
    <property type="match status" value="1"/>
</dbReference>
<comment type="caution">
    <text evidence="5">The sequence shown here is derived from an EMBL/GenBank/DDBJ whole genome shotgun (WGS) entry which is preliminary data.</text>
</comment>
<proteinExistence type="predicted"/>
<dbReference type="AlphaFoldDB" id="A0A841DIN3"/>
<dbReference type="EMBL" id="JACHNF010000001">
    <property type="protein sequence ID" value="MBB5977409.1"/>
    <property type="molecule type" value="Genomic_DNA"/>
</dbReference>
<dbReference type="RefSeq" id="WP_184831357.1">
    <property type="nucleotide sequence ID" value="NZ_BAAAVN010000014.1"/>
</dbReference>
<evidence type="ECO:0000256" key="2">
    <source>
        <dbReference type="ARBA" id="ARBA00023125"/>
    </source>
</evidence>
<protein>
    <submittedName>
        <fullName evidence="5">GntR family transcriptional regulator</fullName>
    </submittedName>
</protein>
<keyword evidence="2" id="KW-0238">DNA-binding</keyword>
<dbReference type="InterPro" id="IPR036388">
    <property type="entry name" value="WH-like_DNA-bd_sf"/>
</dbReference>
<evidence type="ECO:0000313" key="5">
    <source>
        <dbReference type="EMBL" id="MBB5977409.1"/>
    </source>
</evidence>
<dbReference type="SMART" id="SM00866">
    <property type="entry name" value="UTRA"/>
    <property type="match status" value="1"/>
</dbReference>
<dbReference type="SUPFAM" id="SSF46785">
    <property type="entry name" value="Winged helix' DNA-binding domain"/>
    <property type="match status" value="1"/>
</dbReference>
<keyword evidence="1" id="KW-0805">Transcription regulation</keyword>
<dbReference type="InterPro" id="IPR050679">
    <property type="entry name" value="Bact_HTH_transcr_reg"/>
</dbReference>
<keyword evidence="3" id="KW-0804">Transcription</keyword>
<accession>A0A841DIN3</accession>
<evidence type="ECO:0000313" key="6">
    <source>
        <dbReference type="Proteomes" id="UP000558997"/>
    </source>
</evidence>
<evidence type="ECO:0000256" key="1">
    <source>
        <dbReference type="ARBA" id="ARBA00023015"/>
    </source>
</evidence>
<dbReference type="PANTHER" id="PTHR44846">
    <property type="entry name" value="MANNOSYL-D-GLYCERATE TRANSPORT/METABOLISM SYSTEM REPRESSOR MNGR-RELATED"/>
    <property type="match status" value="1"/>
</dbReference>
<dbReference type="SMART" id="SM00345">
    <property type="entry name" value="HTH_GNTR"/>
    <property type="match status" value="1"/>
</dbReference>
<feature type="domain" description="HTH gntR-type" evidence="4">
    <location>
        <begin position="1"/>
        <end position="67"/>
    </location>
</feature>
<dbReference type="InterPro" id="IPR000524">
    <property type="entry name" value="Tscrpt_reg_HTH_GntR"/>
</dbReference>
<dbReference type="Gene3D" id="3.40.1410.10">
    <property type="entry name" value="Chorismate lyase-like"/>
    <property type="match status" value="1"/>
</dbReference>
<gene>
    <name evidence="5" type="ORF">HDA44_000750</name>
</gene>
<dbReference type="Pfam" id="PF07702">
    <property type="entry name" value="UTRA"/>
    <property type="match status" value="1"/>
</dbReference>
<dbReference type="Proteomes" id="UP000558997">
    <property type="component" value="Unassembled WGS sequence"/>
</dbReference>
<evidence type="ECO:0000259" key="4">
    <source>
        <dbReference type="PROSITE" id="PS50949"/>
    </source>
</evidence>
<dbReference type="PANTHER" id="PTHR44846:SF1">
    <property type="entry name" value="MANNOSYL-D-GLYCERATE TRANSPORT_METABOLISM SYSTEM REPRESSOR MNGR-RELATED"/>
    <property type="match status" value="1"/>
</dbReference>
<dbReference type="InterPro" id="IPR028978">
    <property type="entry name" value="Chorismate_lyase_/UTRA_dom_sf"/>
</dbReference>
<keyword evidence="6" id="KW-1185">Reference proteome</keyword>
<dbReference type="InterPro" id="IPR036390">
    <property type="entry name" value="WH_DNA-bd_sf"/>
</dbReference>
<dbReference type="PROSITE" id="PS50949">
    <property type="entry name" value="HTH_GNTR"/>
    <property type="match status" value="1"/>
</dbReference>
<sequence length="227" mass="24429">MHKYEQILEDLSGRIATLEPGARIPTEKELAAEFDASTMTVRRALQILIQNGQLRGVPGRGTFVAHPRVTKMIASAASFTDAMRSSGRRPTSLLVAAAVRPSSAEEAGWFGVRESAPVYSIKRVRLGDGVPLGFEVATLNAGLFPGLLGANLEHSLYDTLTAQFGIDVVRSGIVVSTRRPHSDEAAHLGIDPMLPCLQTIVTSETGDGTPFEHTTSIFRGDLYEISL</sequence>
<organism evidence="5 6">
    <name type="scientific">Kribbella solani</name>
    <dbReference type="NCBI Taxonomy" id="236067"/>
    <lineage>
        <taxon>Bacteria</taxon>
        <taxon>Bacillati</taxon>
        <taxon>Actinomycetota</taxon>
        <taxon>Actinomycetes</taxon>
        <taxon>Propionibacteriales</taxon>
        <taxon>Kribbellaceae</taxon>
        <taxon>Kribbella</taxon>
    </lineage>
</organism>
<dbReference type="Pfam" id="PF00392">
    <property type="entry name" value="GntR"/>
    <property type="match status" value="1"/>
</dbReference>
<dbReference type="InterPro" id="IPR011663">
    <property type="entry name" value="UTRA"/>
</dbReference>
<evidence type="ECO:0000256" key="3">
    <source>
        <dbReference type="ARBA" id="ARBA00023163"/>
    </source>
</evidence>
<dbReference type="GO" id="GO:0003677">
    <property type="term" value="F:DNA binding"/>
    <property type="evidence" value="ECO:0007669"/>
    <property type="project" value="UniProtKB-KW"/>
</dbReference>
<name>A0A841DIN3_9ACTN</name>
<dbReference type="Gene3D" id="1.10.10.10">
    <property type="entry name" value="Winged helix-like DNA-binding domain superfamily/Winged helix DNA-binding domain"/>
    <property type="match status" value="1"/>
</dbReference>
<reference evidence="5 6" key="1">
    <citation type="submission" date="2020-08" db="EMBL/GenBank/DDBJ databases">
        <title>Sequencing the genomes of 1000 actinobacteria strains.</title>
        <authorList>
            <person name="Klenk H.-P."/>
        </authorList>
    </citation>
    <scope>NUCLEOTIDE SEQUENCE [LARGE SCALE GENOMIC DNA]</scope>
    <source>
        <strain evidence="5 6">DSM 17294</strain>
    </source>
</reference>